<dbReference type="EMBL" id="MN739778">
    <property type="protein sequence ID" value="QHT26059.1"/>
    <property type="molecule type" value="Genomic_DNA"/>
</dbReference>
<dbReference type="AlphaFoldDB" id="A0A6C0ECR6"/>
<reference evidence="1" key="1">
    <citation type="journal article" date="2020" name="Nature">
        <title>Giant virus diversity and host interactions through global metagenomics.</title>
        <authorList>
            <person name="Schulz F."/>
            <person name="Roux S."/>
            <person name="Paez-Espino D."/>
            <person name="Jungbluth S."/>
            <person name="Walsh D.A."/>
            <person name="Denef V.J."/>
            <person name="McMahon K.D."/>
            <person name="Konstantinidis K.T."/>
            <person name="Eloe-Fadrosh E.A."/>
            <person name="Kyrpides N.C."/>
            <person name="Woyke T."/>
        </authorList>
    </citation>
    <scope>NUCLEOTIDE SEQUENCE</scope>
    <source>
        <strain evidence="1">GVMAG-M-3300023179-27</strain>
    </source>
</reference>
<name>A0A6C0ECR6_9ZZZZ</name>
<organism evidence="1">
    <name type="scientific">viral metagenome</name>
    <dbReference type="NCBI Taxonomy" id="1070528"/>
    <lineage>
        <taxon>unclassified sequences</taxon>
        <taxon>metagenomes</taxon>
        <taxon>organismal metagenomes</taxon>
    </lineage>
</organism>
<protein>
    <submittedName>
        <fullName evidence="1">Uncharacterized protein</fullName>
    </submittedName>
</protein>
<sequence>MSDYNKTTYEVDFYNVYMIFKFTLDNVLEGKVNNTISHWKYVNNIENNTMGNVKTFLKGKGFVAID</sequence>
<accession>A0A6C0ECR6</accession>
<evidence type="ECO:0000313" key="1">
    <source>
        <dbReference type="EMBL" id="QHT26059.1"/>
    </source>
</evidence>
<proteinExistence type="predicted"/>